<comment type="caution">
    <text evidence="3">The sequence shown here is derived from an EMBL/GenBank/DDBJ whole genome shotgun (WGS) entry which is preliminary data.</text>
</comment>
<name>A0AAU9VNF0_9CNID</name>
<dbReference type="Pfam" id="PF14214">
    <property type="entry name" value="Helitron_like_N"/>
    <property type="match status" value="1"/>
</dbReference>
<dbReference type="Proteomes" id="UP001159428">
    <property type="component" value="Unassembled WGS sequence"/>
</dbReference>
<dbReference type="InterPro" id="IPR051055">
    <property type="entry name" value="PIF1_helicase"/>
</dbReference>
<feature type="domain" description="Helitron helicase-like" evidence="1">
    <location>
        <begin position="280"/>
        <end position="394"/>
    </location>
</feature>
<accession>A0AAU9VNF0</accession>
<organism evidence="3 4">
    <name type="scientific">Pocillopora meandrina</name>
    <dbReference type="NCBI Taxonomy" id="46732"/>
    <lineage>
        <taxon>Eukaryota</taxon>
        <taxon>Metazoa</taxon>
        <taxon>Cnidaria</taxon>
        <taxon>Anthozoa</taxon>
        <taxon>Hexacorallia</taxon>
        <taxon>Scleractinia</taxon>
        <taxon>Astrocoeniina</taxon>
        <taxon>Pocilloporidae</taxon>
        <taxon>Pocillopora</taxon>
    </lineage>
</organism>
<dbReference type="PANTHER" id="PTHR47642:SF8">
    <property type="entry name" value="ATP-DEPENDENT DNA HELICASE"/>
    <property type="match status" value="1"/>
</dbReference>
<dbReference type="PANTHER" id="PTHR47642">
    <property type="entry name" value="ATP-DEPENDENT DNA HELICASE"/>
    <property type="match status" value="1"/>
</dbReference>
<keyword evidence="4" id="KW-1185">Reference proteome</keyword>
<protein>
    <recommendedName>
        <fullName evidence="5">Helitron helicase-like domain-containing protein</fullName>
    </recommendedName>
</protein>
<evidence type="ECO:0000259" key="1">
    <source>
        <dbReference type="Pfam" id="PF14214"/>
    </source>
</evidence>
<feature type="domain" description="DUF6570" evidence="2">
    <location>
        <begin position="5"/>
        <end position="88"/>
    </location>
</feature>
<evidence type="ECO:0000313" key="4">
    <source>
        <dbReference type="Proteomes" id="UP001159428"/>
    </source>
</evidence>
<dbReference type="InterPro" id="IPR046700">
    <property type="entry name" value="DUF6570"/>
</dbReference>
<proteinExistence type="predicted"/>
<dbReference type="Pfam" id="PF20209">
    <property type="entry name" value="DUF6570"/>
    <property type="match status" value="1"/>
</dbReference>
<evidence type="ECO:0008006" key="5">
    <source>
        <dbReference type="Google" id="ProtNLM"/>
    </source>
</evidence>
<dbReference type="EMBL" id="CALNXJ010000002">
    <property type="protein sequence ID" value="CAH3033956.1"/>
    <property type="molecule type" value="Genomic_DNA"/>
</dbReference>
<gene>
    <name evidence="3" type="ORF">PMEA_00010405</name>
</gene>
<evidence type="ECO:0000313" key="3">
    <source>
        <dbReference type="EMBL" id="CAH3033956.1"/>
    </source>
</evidence>
<sequence length="753" mass="86464">MQAPRGNQLKIKGNVVNIPADVNNTVNVLPRLPEESGTIKVQLKRRLQYKSSALSLNVRPYKILQAANWLATNSNLYREQGISFSKDKMGNCNIYLQNETESEDASQASCNEQISGTCNAIKKTAGQDTSEFHDDWTEEDAEIPSGVTDTMLTATDFLDDNERQQIYNIAPGEGSVPLSIFRDKYSEELAYPGIFLGQKRPENEQRLVDVHYSHICKSELRRSDRRAAMSTENIFFKTKKLQMKILLRKSQIALRKCKGNNRFLTAGQLKQPGTLERLVHLDEGYRFLRALRGSPPYFEKAKKDIFAMIRQLGPSTLFCSFSSAETQWIHLLRILGKLVDDKEYSDIELENLNWEEKCRLIQSDPVTCARHFDYQFNQFLRHFLMSSAAPLGKIADCQLLRRACDEARAGNSSIKQQVRDIGNQFLNSVEISAQEAVYIVLQLPMRKSSRQVIFINTTPPEERVQLLKPMNEIEEMDDDSEEVHSSGLLNRYKQRPASFENISLADWATLYDSCQKPFMKKSKSTDLDNLPLETIDDDENNDDELFDCAKESTQVGKPGKPKQHLKPRIIRSAWFNVKSQSEKHYRELIMLFASWRNEETDLMGNSSSYQEYYLLLKEQIDKQMMQYAVCSEDLNEIEQDLHNTDYNDEQFDPIAPNTQNVELQDEAEGTEDLHPDFSENYDLSDDLGIPSTSLNSEPLILNELPDCDFRQMIQTLNKEQKEFFFITFYIRLKPQKPLSTASSVEGLVLANHI</sequence>
<dbReference type="InterPro" id="IPR025476">
    <property type="entry name" value="Helitron_helicase-like"/>
</dbReference>
<evidence type="ECO:0000259" key="2">
    <source>
        <dbReference type="Pfam" id="PF20209"/>
    </source>
</evidence>
<dbReference type="AlphaFoldDB" id="A0AAU9VNF0"/>
<reference evidence="3 4" key="1">
    <citation type="submission" date="2022-05" db="EMBL/GenBank/DDBJ databases">
        <authorList>
            <consortium name="Genoscope - CEA"/>
            <person name="William W."/>
        </authorList>
    </citation>
    <scope>NUCLEOTIDE SEQUENCE [LARGE SCALE GENOMIC DNA]</scope>
</reference>